<organism evidence="1">
    <name type="scientific">Lepeophtheirus salmonis</name>
    <name type="common">Salmon louse</name>
    <name type="synonym">Caligus salmonis</name>
    <dbReference type="NCBI Taxonomy" id="72036"/>
    <lineage>
        <taxon>Eukaryota</taxon>
        <taxon>Metazoa</taxon>
        <taxon>Ecdysozoa</taxon>
        <taxon>Arthropoda</taxon>
        <taxon>Crustacea</taxon>
        <taxon>Multicrustacea</taxon>
        <taxon>Hexanauplia</taxon>
        <taxon>Copepoda</taxon>
        <taxon>Siphonostomatoida</taxon>
        <taxon>Caligidae</taxon>
        <taxon>Lepeophtheirus</taxon>
    </lineage>
</organism>
<protein>
    <submittedName>
        <fullName evidence="1">Uncharacterized protein</fullName>
    </submittedName>
</protein>
<name>A0A0K2U5C6_LEPSM</name>
<dbReference type="EMBL" id="HACA01016052">
    <property type="protein sequence ID" value="CDW33413.1"/>
    <property type="molecule type" value="Transcribed_RNA"/>
</dbReference>
<proteinExistence type="predicted"/>
<dbReference type="AlphaFoldDB" id="A0A0K2U5C6"/>
<reference evidence="1" key="1">
    <citation type="submission" date="2014-05" db="EMBL/GenBank/DDBJ databases">
        <authorList>
            <person name="Chronopoulou M."/>
        </authorList>
    </citation>
    <scope>NUCLEOTIDE SEQUENCE</scope>
    <source>
        <tissue evidence="1">Whole organism</tissue>
    </source>
</reference>
<evidence type="ECO:0000313" key="1">
    <source>
        <dbReference type="EMBL" id="CDW33413.1"/>
    </source>
</evidence>
<accession>A0A0K2U5C6</accession>
<sequence length="76" mass="8473">MTLPRTFSRPIRLLESLNNIVNNLFEHLRKLSNLLGCAPGMEANNTSRNANQIQLPGECDNIVGTSIILCAYIFLN</sequence>